<evidence type="ECO:0000259" key="3">
    <source>
        <dbReference type="Pfam" id="PF00294"/>
    </source>
</evidence>
<feature type="domain" description="Carbohydrate kinase PfkB" evidence="3">
    <location>
        <begin position="34"/>
        <end position="311"/>
    </location>
</feature>
<comment type="caution">
    <text evidence="4">The sequence shown here is derived from an EMBL/GenBank/DDBJ whole genome shotgun (WGS) entry which is preliminary data.</text>
</comment>
<keyword evidence="1" id="KW-0808">Transferase</keyword>
<evidence type="ECO:0000313" key="4">
    <source>
        <dbReference type="EMBL" id="OGE76088.1"/>
    </source>
</evidence>
<dbReference type="PANTHER" id="PTHR10584">
    <property type="entry name" value="SUGAR KINASE"/>
    <property type="match status" value="1"/>
</dbReference>
<dbReference type="InterPro" id="IPR011611">
    <property type="entry name" value="PfkB_dom"/>
</dbReference>
<dbReference type="AlphaFoldDB" id="A0A1F5NES2"/>
<gene>
    <name evidence="4" type="ORF">A3K06_00490</name>
</gene>
<keyword evidence="2" id="KW-0418">Kinase</keyword>
<dbReference type="PANTHER" id="PTHR10584:SF166">
    <property type="entry name" value="RIBOKINASE"/>
    <property type="match status" value="1"/>
</dbReference>
<dbReference type="GO" id="GO:0016301">
    <property type="term" value="F:kinase activity"/>
    <property type="evidence" value="ECO:0007669"/>
    <property type="project" value="UniProtKB-KW"/>
</dbReference>
<sequence>MSLDAMVGFSVNLEQIIQIVGDWDTRKPLAVAPHLAASGTSFNVALALARAGLEVKLLGTVGENDPYAGTLEHLISRTGLDPMFFPIREATPITFSLIIPENQVADPHLRQKLMRCKPQFRNHGAVEQAQEQIGRQSELCKPRIVVATGVRSDDVPLVKALFESSAKREGVYRVLAPSIELLADDPQGFRELSGLYDLLALNNYEAGELLTVPEGSEDRFSGLLEWAPEVLVTCNSHGAWYFKRNPRVPHRQWALHQDPYSVAKVVDETGAGDCFLGYFLSCRTGNIEDCLRLAAAAAALKVTRLGGSNMPTREEVASFLATHPTHRVTA</sequence>
<accession>A0A1F5NES2</accession>
<evidence type="ECO:0000256" key="1">
    <source>
        <dbReference type="ARBA" id="ARBA00022679"/>
    </source>
</evidence>
<dbReference type="InterPro" id="IPR029056">
    <property type="entry name" value="Ribokinase-like"/>
</dbReference>
<dbReference type="Proteomes" id="UP000176547">
    <property type="component" value="Unassembled WGS sequence"/>
</dbReference>
<proteinExistence type="predicted"/>
<evidence type="ECO:0000256" key="2">
    <source>
        <dbReference type="ARBA" id="ARBA00022777"/>
    </source>
</evidence>
<evidence type="ECO:0000313" key="5">
    <source>
        <dbReference type="Proteomes" id="UP000176547"/>
    </source>
</evidence>
<reference evidence="4 5" key="1">
    <citation type="journal article" date="2016" name="Nat. Commun.">
        <title>Thousands of microbial genomes shed light on interconnected biogeochemical processes in an aquifer system.</title>
        <authorList>
            <person name="Anantharaman K."/>
            <person name="Brown C.T."/>
            <person name="Hug L.A."/>
            <person name="Sharon I."/>
            <person name="Castelle C.J."/>
            <person name="Probst A.J."/>
            <person name="Thomas B.C."/>
            <person name="Singh A."/>
            <person name="Wilkins M.J."/>
            <person name="Karaoz U."/>
            <person name="Brodie E.L."/>
            <person name="Williams K.H."/>
            <person name="Hubbard S.S."/>
            <person name="Banfield J.F."/>
        </authorList>
    </citation>
    <scope>NUCLEOTIDE SEQUENCE [LARGE SCALE GENOMIC DNA]</scope>
</reference>
<name>A0A1F5NES2_9BACT</name>
<dbReference type="Pfam" id="PF00294">
    <property type="entry name" value="PfkB"/>
    <property type="match status" value="1"/>
</dbReference>
<dbReference type="EMBL" id="MFEG01000018">
    <property type="protein sequence ID" value="OGE76088.1"/>
    <property type="molecule type" value="Genomic_DNA"/>
</dbReference>
<dbReference type="SUPFAM" id="SSF53613">
    <property type="entry name" value="Ribokinase-like"/>
    <property type="match status" value="1"/>
</dbReference>
<dbReference type="Gene3D" id="3.40.1190.20">
    <property type="match status" value="1"/>
</dbReference>
<protein>
    <recommendedName>
        <fullName evidence="3">Carbohydrate kinase PfkB domain-containing protein</fullName>
    </recommendedName>
</protein>
<organism evidence="4 5">
    <name type="scientific">Candidatus Doudnabacteria bacterium RIFCSPHIGHO2_01_52_17</name>
    <dbReference type="NCBI Taxonomy" id="1817820"/>
    <lineage>
        <taxon>Bacteria</taxon>
        <taxon>Candidatus Doudnaibacteriota</taxon>
    </lineage>
</organism>